<feature type="region of interest" description="Disordered" evidence="1">
    <location>
        <begin position="80"/>
        <end position="101"/>
    </location>
</feature>
<dbReference type="AlphaFoldDB" id="A0A0B7C2R6"/>
<gene>
    <name evidence="2" type="primary">ORF221305</name>
</gene>
<protein>
    <submittedName>
        <fullName evidence="2">Uncharacterized protein</fullName>
    </submittedName>
</protein>
<name>A0A0B7C2R6_9EUPU</name>
<evidence type="ECO:0000256" key="1">
    <source>
        <dbReference type="SAM" id="MobiDB-lite"/>
    </source>
</evidence>
<evidence type="ECO:0000313" key="2">
    <source>
        <dbReference type="EMBL" id="CEK99457.1"/>
    </source>
</evidence>
<accession>A0A0B7C2R6</accession>
<reference evidence="2" key="1">
    <citation type="submission" date="2014-12" db="EMBL/GenBank/DDBJ databases">
        <title>Insight into the proteome of Arion vulgaris.</title>
        <authorList>
            <person name="Aradska J."/>
            <person name="Bulat T."/>
            <person name="Smidak R."/>
            <person name="Sarate P."/>
            <person name="Gangsoo J."/>
            <person name="Sialana F."/>
            <person name="Bilban M."/>
            <person name="Lubec G."/>
        </authorList>
    </citation>
    <scope>NUCLEOTIDE SEQUENCE</scope>
    <source>
        <tissue evidence="2">Skin</tissue>
    </source>
</reference>
<sequence>VTDDELAVTNSHILQSHSSQYSPSTYACPGKEPLKIAPVVPDENSLTVFSLIEKSAAEMNGEQFVHRSLRNLPFSQSVSATSFSDCDNTKSKNDNLLTSLS</sequence>
<proteinExistence type="predicted"/>
<feature type="non-terminal residue" evidence="2">
    <location>
        <position position="1"/>
    </location>
</feature>
<dbReference type="EMBL" id="HACG01052586">
    <property type="protein sequence ID" value="CEK99457.1"/>
    <property type="molecule type" value="Transcribed_RNA"/>
</dbReference>
<feature type="non-terminal residue" evidence="2">
    <location>
        <position position="101"/>
    </location>
</feature>
<organism evidence="2">
    <name type="scientific">Arion vulgaris</name>
    <dbReference type="NCBI Taxonomy" id="1028688"/>
    <lineage>
        <taxon>Eukaryota</taxon>
        <taxon>Metazoa</taxon>
        <taxon>Spiralia</taxon>
        <taxon>Lophotrochozoa</taxon>
        <taxon>Mollusca</taxon>
        <taxon>Gastropoda</taxon>
        <taxon>Heterobranchia</taxon>
        <taxon>Euthyneura</taxon>
        <taxon>Panpulmonata</taxon>
        <taxon>Eupulmonata</taxon>
        <taxon>Stylommatophora</taxon>
        <taxon>Helicina</taxon>
        <taxon>Arionoidea</taxon>
        <taxon>Arionidae</taxon>
        <taxon>Arion</taxon>
    </lineage>
</organism>